<evidence type="ECO:0000256" key="4">
    <source>
        <dbReference type="ARBA" id="ARBA00022692"/>
    </source>
</evidence>
<dbReference type="Gene3D" id="1.20.1250.20">
    <property type="entry name" value="MFS general substrate transporter like domains"/>
    <property type="match status" value="1"/>
</dbReference>
<dbReference type="Proteomes" id="UP000608071">
    <property type="component" value="Unassembled WGS sequence"/>
</dbReference>
<dbReference type="PROSITE" id="PS50850">
    <property type="entry name" value="MFS"/>
    <property type="match status" value="1"/>
</dbReference>
<evidence type="ECO:0000313" key="10">
    <source>
        <dbReference type="Proteomes" id="UP000608071"/>
    </source>
</evidence>
<keyword evidence="6 7" id="KW-0472">Membrane</keyword>
<dbReference type="Pfam" id="PF07690">
    <property type="entry name" value="MFS_1"/>
    <property type="match status" value="1"/>
</dbReference>
<dbReference type="InterPro" id="IPR036259">
    <property type="entry name" value="MFS_trans_sf"/>
</dbReference>
<dbReference type="InterPro" id="IPR020846">
    <property type="entry name" value="MFS_dom"/>
</dbReference>
<feature type="transmembrane region" description="Helical" evidence="7">
    <location>
        <begin position="233"/>
        <end position="255"/>
    </location>
</feature>
<name>A0ABR8T377_9BACL</name>
<keyword evidence="4 7" id="KW-0812">Transmembrane</keyword>
<feature type="transmembrane region" description="Helical" evidence="7">
    <location>
        <begin position="384"/>
        <end position="404"/>
    </location>
</feature>
<dbReference type="PANTHER" id="PTHR43266:SF8">
    <property type="entry name" value="MACROLIDE-EFFLUX PROTEIN"/>
    <property type="match status" value="1"/>
</dbReference>
<feature type="transmembrane region" description="Helical" evidence="7">
    <location>
        <begin position="93"/>
        <end position="112"/>
    </location>
</feature>
<organism evidence="9 10">
    <name type="scientific">Paenibacillus gallinarum</name>
    <dbReference type="NCBI Taxonomy" id="2762232"/>
    <lineage>
        <taxon>Bacteria</taxon>
        <taxon>Bacillati</taxon>
        <taxon>Bacillota</taxon>
        <taxon>Bacilli</taxon>
        <taxon>Bacillales</taxon>
        <taxon>Paenibacillaceae</taxon>
        <taxon>Paenibacillus</taxon>
    </lineage>
</organism>
<evidence type="ECO:0000313" key="9">
    <source>
        <dbReference type="EMBL" id="MBD7970224.1"/>
    </source>
</evidence>
<keyword evidence="10" id="KW-1185">Reference proteome</keyword>
<evidence type="ECO:0000256" key="5">
    <source>
        <dbReference type="ARBA" id="ARBA00022989"/>
    </source>
</evidence>
<feature type="transmembrane region" description="Helical" evidence="7">
    <location>
        <begin position="296"/>
        <end position="320"/>
    </location>
</feature>
<feature type="transmembrane region" description="Helical" evidence="7">
    <location>
        <begin position="359"/>
        <end position="378"/>
    </location>
</feature>
<evidence type="ECO:0000256" key="7">
    <source>
        <dbReference type="SAM" id="Phobius"/>
    </source>
</evidence>
<accession>A0ABR8T377</accession>
<feature type="transmembrane region" description="Helical" evidence="7">
    <location>
        <begin position="267"/>
        <end position="289"/>
    </location>
</feature>
<gene>
    <name evidence="9" type="ORF">H9647_19350</name>
</gene>
<feature type="transmembrane region" description="Helical" evidence="7">
    <location>
        <begin position="152"/>
        <end position="176"/>
    </location>
</feature>
<feature type="transmembrane region" description="Helical" evidence="7">
    <location>
        <begin position="326"/>
        <end position="347"/>
    </location>
</feature>
<proteinExistence type="predicted"/>
<reference evidence="9 10" key="1">
    <citation type="submission" date="2020-08" db="EMBL/GenBank/DDBJ databases">
        <title>A Genomic Blueprint of the Chicken Gut Microbiome.</title>
        <authorList>
            <person name="Gilroy R."/>
            <person name="Ravi A."/>
            <person name="Getino M."/>
            <person name="Pursley I."/>
            <person name="Horton D.L."/>
            <person name="Alikhan N.-F."/>
            <person name="Baker D."/>
            <person name="Gharbi K."/>
            <person name="Hall N."/>
            <person name="Watson M."/>
            <person name="Adriaenssens E.M."/>
            <person name="Foster-Nyarko E."/>
            <person name="Jarju S."/>
            <person name="Secka A."/>
            <person name="Antonio M."/>
            <person name="Oren A."/>
            <person name="Chaudhuri R."/>
            <person name="La Ragione R.M."/>
            <person name="Hildebrand F."/>
            <person name="Pallen M.J."/>
        </authorList>
    </citation>
    <scope>NUCLEOTIDE SEQUENCE [LARGE SCALE GENOMIC DNA]</scope>
    <source>
        <strain evidence="9 10">Sa2BVA9</strain>
    </source>
</reference>
<dbReference type="InterPro" id="IPR011701">
    <property type="entry name" value="MFS"/>
</dbReference>
<dbReference type="SUPFAM" id="SSF103473">
    <property type="entry name" value="MFS general substrate transporter"/>
    <property type="match status" value="1"/>
</dbReference>
<evidence type="ECO:0000259" key="8">
    <source>
        <dbReference type="PROSITE" id="PS50850"/>
    </source>
</evidence>
<keyword evidence="3" id="KW-1003">Cell membrane</keyword>
<feature type="domain" description="Major facilitator superfamily (MFS) profile" evidence="8">
    <location>
        <begin position="24"/>
        <end position="409"/>
    </location>
</feature>
<evidence type="ECO:0000256" key="6">
    <source>
        <dbReference type="ARBA" id="ARBA00023136"/>
    </source>
</evidence>
<dbReference type="EMBL" id="JACSQL010000010">
    <property type="protein sequence ID" value="MBD7970224.1"/>
    <property type="molecule type" value="Genomic_DNA"/>
</dbReference>
<protein>
    <submittedName>
        <fullName evidence="9">MFS transporter</fullName>
    </submittedName>
</protein>
<evidence type="ECO:0000256" key="3">
    <source>
        <dbReference type="ARBA" id="ARBA00022475"/>
    </source>
</evidence>
<sequence length="419" mass="45875">MDRTVGLKSGRRREKMNQLLRNKSFLIVTGSDLLQNLAIWIRNMAILYFIVEQTGGDPFAVSLITVLEYVPIFVFSFIGGGFADRWNPKKTMIWGDVLSTLSIVLILALFWAGYWQVLYAATFVSAIVSQFSQPSSAKIFKRNVPEEHVQTAIALTQSLHSLFIIVGPLLGTFIYTTLGLQASLYTLLFLFISSAVLLTFLPSTTVEREKQKSLYEDLMEGWRFILRTPSLKWLAVVFAIVGLAEGLVSPLQIFIITDRLELDATYVSYLSGVSGLGLLIGSGMAAFIGQKINQTFLLVAGICVMALTTIGEALSTAFALTLTISFFGAISLAFINVVISTFMVAQVEENMIGRVNGTIMPLFMGAILIGSSITGLLMNATSLLTVYLTSAAIICVSVLPGLLIRFKNPAVRDEELESP</sequence>
<feature type="transmembrane region" description="Helical" evidence="7">
    <location>
        <begin position="182"/>
        <end position="201"/>
    </location>
</feature>
<comment type="subcellular location">
    <subcellularLocation>
        <location evidence="1">Cell membrane</location>
        <topology evidence="1">Multi-pass membrane protein</topology>
    </subcellularLocation>
</comment>
<dbReference type="CDD" id="cd06173">
    <property type="entry name" value="MFS_MefA_like"/>
    <property type="match status" value="1"/>
</dbReference>
<evidence type="ECO:0000256" key="1">
    <source>
        <dbReference type="ARBA" id="ARBA00004651"/>
    </source>
</evidence>
<feature type="transmembrane region" description="Helical" evidence="7">
    <location>
        <begin position="61"/>
        <end position="81"/>
    </location>
</feature>
<keyword evidence="2" id="KW-0813">Transport</keyword>
<keyword evidence="5 7" id="KW-1133">Transmembrane helix</keyword>
<comment type="caution">
    <text evidence="9">The sequence shown here is derived from an EMBL/GenBank/DDBJ whole genome shotgun (WGS) entry which is preliminary data.</text>
</comment>
<dbReference type="PANTHER" id="PTHR43266">
    <property type="entry name" value="MACROLIDE-EFFLUX PROTEIN"/>
    <property type="match status" value="1"/>
</dbReference>
<evidence type="ECO:0000256" key="2">
    <source>
        <dbReference type="ARBA" id="ARBA00022448"/>
    </source>
</evidence>